<evidence type="ECO:0000313" key="1">
    <source>
        <dbReference type="EMBL" id="EGZ11102.1"/>
    </source>
</evidence>
<dbReference type="EMBL" id="JH159158">
    <property type="protein sequence ID" value="EGZ11102.1"/>
    <property type="molecule type" value="Genomic_DNA"/>
</dbReference>
<name>G4ZZ80_PHYSP</name>
<dbReference type="Pfam" id="PF10294">
    <property type="entry name" value="Methyltransf_16"/>
    <property type="match status" value="1"/>
</dbReference>
<dbReference type="InParanoid" id="G4ZZ80"/>
<organism evidence="1 2">
    <name type="scientific">Phytophthora sojae (strain P6497)</name>
    <name type="common">Soybean stem and root rot agent</name>
    <name type="synonym">Phytophthora megasperma f. sp. glycines</name>
    <dbReference type="NCBI Taxonomy" id="1094619"/>
    <lineage>
        <taxon>Eukaryota</taxon>
        <taxon>Sar</taxon>
        <taxon>Stramenopiles</taxon>
        <taxon>Oomycota</taxon>
        <taxon>Peronosporomycetes</taxon>
        <taxon>Peronosporales</taxon>
        <taxon>Peronosporaceae</taxon>
        <taxon>Phytophthora</taxon>
    </lineage>
</organism>
<dbReference type="Proteomes" id="UP000002640">
    <property type="component" value="Unassembled WGS sequence"/>
</dbReference>
<dbReference type="PANTHER" id="PTHR14614:SF132">
    <property type="entry name" value="PROTEIN-LYSINE METHYLTRANSFERASE C42C1.13"/>
    <property type="match status" value="1"/>
</dbReference>
<dbReference type="OMA" id="CARAMMS"/>
<accession>G4ZZ80</accession>
<dbReference type="SUPFAM" id="SSF53335">
    <property type="entry name" value="S-adenosyl-L-methionine-dependent methyltransferases"/>
    <property type="match status" value="1"/>
</dbReference>
<sequence length="282" mass="29881">MPRWNEHWEAALFERAVVHPSTGPKLGVNYVQASAPSTTVELQTAPSSLVVGQDLAKHGIAGVVWNCARAMVSFFEAEPQLVTHRHVLELGAGPGAVGLALASTGDVSSLLLTDLESVLPLTCSNARAAAALHASAASLAASERLAVHALCWGEPADAVIAGRQVDVVVASDCLYESASHSAFLSTLLDVTTPSKPGQQDEEQPRQHPVVLLAYKQRLPTKEKVFFETAANHFSIAVYAADSSPSSSSNNTGDAIEYNDEAIYICKLERKEGGKTAVGTLRR</sequence>
<keyword evidence="2" id="KW-1185">Reference proteome</keyword>
<dbReference type="GeneID" id="20660059"/>
<dbReference type="AlphaFoldDB" id="G4ZZ80"/>
<dbReference type="InterPro" id="IPR019410">
    <property type="entry name" value="Methyltransf_16"/>
</dbReference>
<proteinExistence type="predicted"/>
<protein>
    <submittedName>
        <fullName evidence="1">Uncharacterized protein</fullName>
    </submittedName>
</protein>
<dbReference type="PANTHER" id="PTHR14614">
    <property type="entry name" value="HEPATOCELLULAR CARCINOMA-ASSOCIATED ANTIGEN"/>
    <property type="match status" value="1"/>
</dbReference>
<dbReference type="Gene3D" id="3.40.50.150">
    <property type="entry name" value="Vaccinia Virus protein VP39"/>
    <property type="match status" value="1"/>
</dbReference>
<reference evidence="1 2" key="1">
    <citation type="journal article" date="2006" name="Science">
        <title>Phytophthora genome sequences uncover evolutionary origins and mechanisms of pathogenesis.</title>
        <authorList>
            <person name="Tyler B.M."/>
            <person name="Tripathy S."/>
            <person name="Zhang X."/>
            <person name="Dehal P."/>
            <person name="Jiang R.H."/>
            <person name="Aerts A."/>
            <person name="Arredondo F.D."/>
            <person name="Baxter L."/>
            <person name="Bensasson D."/>
            <person name="Beynon J.L."/>
            <person name="Chapman J."/>
            <person name="Damasceno C.M."/>
            <person name="Dorrance A.E."/>
            <person name="Dou D."/>
            <person name="Dickerman A.W."/>
            <person name="Dubchak I.L."/>
            <person name="Garbelotto M."/>
            <person name="Gijzen M."/>
            <person name="Gordon S.G."/>
            <person name="Govers F."/>
            <person name="Grunwald N.J."/>
            <person name="Huang W."/>
            <person name="Ivors K.L."/>
            <person name="Jones R.W."/>
            <person name="Kamoun S."/>
            <person name="Krampis K."/>
            <person name="Lamour K.H."/>
            <person name="Lee M.K."/>
            <person name="McDonald W.H."/>
            <person name="Medina M."/>
            <person name="Meijer H.J."/>
            <person name="Nordberg E.K."/>
            <person name="Maclean D.J."/>
            <person name="Ospina-Giraldo M.D."/>
            <person name="Morris P.F."/>
            <person name="Phuntumart V."/>
            <person name="Putnam N.H."/>
            <person name="Rash S."/>
            <person name="Rose J.K."/>
            <person name="Sakihama Y."/>
            <person name="Salamov A.A."/>
            <person name="Savidor A."/>
            <person name="Scheuring C.F."/>
            <person name="Smith B.M."/>
            <person name="Sobral B.W."/>
            <person name="Terry A."/>
            <person name="Torto-Alalibo T.A."/>
            <person name="Win J."/>
            <person name="Xu Z."/>
            <person name="Zhang H."/>
            <person name="Grigoriev I.V."/>
            <person name="Rokhsar D.S."/>
            <person name="Boore J.L."/>
        </authorList>
    </citation>
    <scope>NUCLEOTIDE SEQUENCE [LARGE SCALE GENOMIC DNA]</scope>
    <source>
        <strain evidence="1 2">P6497</strain>
    </source>
</reference>
<dbReference type="KEGG" id="psoj:PHYSODRAFT_518440"/>
<dbReference type="SMR" id="G4ZZ80"/>
<dbReference type="RefSeq" id="XP_009533847.1">
    <property type="nucleotide sequence ID" value="XM_009535552.1"/>
</dbReference>
<gene>
    <name evidence="1" type="ORF">PHYSODRAFT_518440</name>
</gene>
<evidence type="ECO:0000313" key="2">
    <source>
        <dbReference type="Proteomes" id="UP000002640"/>
    </source>
</evidence>
<dbReference type="InterPro" id="IPR029063">
    <property type="entry name" value="SAM-dependent_MTases_sf"/>
</dbReference>